<evidence type="ECO:0000313" key="1">
    <source>
        <dbReference type="EMBL" id="VAX32346.1"/>
    </source>
</evidence>
<accession>A0A3B1CP78</accession>
<gene>
    <name evidence="1" type="ORF">MNBD_NITROSPIRAE02-289</name>
</gene>
<evidence type="ECO:0008006" key="2">
    <source>
        <dbReference type="Google" id="ProtNLM"/>
    </source>
</evidence>
<proteinExistence type="predicted"/>
<dbReference type="AlphaFoldDB" id="A0A3B1CP78"/>
<reference evidence="1" key="1">
    <citation type="submission" date="2018-06" db="EMBL/GenBank/DDBJ databases">
        <authorList>
            <person name="Zhirakovskaya E."/>
        </authorList>
    </citation>
    <scope>NUCLEOTIDE SEQUENCE</scope>
</reference>
<name>A0A3B1CP78_9ZZZZ</name>
<sequence>METKCFVCGADDKERVYISCVKGGEEKLVCVLCLPVLIHGAH</sequence>
<protein>
    <recommendedName>
        <fullName evidence="2">ClpX-type ZB domain-containing protein</fullName>
    </recommendedName>
</protein>
<dbReference type="EMBL" id="UOGH01000251">
    <property type="protein sequence ID" value="VAX32346.1"/>
    <property type="molecule type" value="Genomic_DNA"/>
</dbReference>
<organism evidence="1">
    <name type="scientific">hydrothermal vent metagenome</name>
    <dbReference type="NCBI Taxonomy" id="652676"/>
    <lineage>
        <taxon>unclassified sequences</taxon>
        <taxon>metagenomes</taxon>
        <taxon>ecological metagenomes</taxon>
    </lineage>
</organism>